<organism evidence="8 9">
    <name type="scientific">Microlunatus ginsengisoli</name>
    <dbReference type="NCBI Taxonomy" id="363863"/>
    <lineage>
        <taxon>Bacteria</taxon>
        <taxon>Bacillati</taxon>
        <taxon>Actinomycetota</taxon>
        <taxon>Actinomycetes</taxon>
        <taxon>Propionibacteriales</taxon>
        <taxon>Propionibacteriaceae</taxon>
        <taxon>Microlunatus</taxon>
    </lineage>
</organism>
<proteinExistence type="predicted"/>
<sequence length="1211" mass="122982">MTVTTASARPVDPRASATRRLASRLPAAALAAALSLTGLIAAATPAQADTAPPTGTPATVSADALPTVQIDGVAWDQVVVGNTVYVTGSFAYARPAGTAANSTQRVARANLMAYDIRTGALITGFNHSLNGQGRVITASPDGSRVYVGGEFTTVDGTTHNRIAAFDTATGALVTGFNANLSGTVYALTASNTTVYAGGTFGSASGVTRNRLAAYSSAGALLSWNPAADSTVTAMQLSPDGSRVIVAGRFQNLAGAARLGIGSVLTAGPQPGTWPSDFVIKDYGSSAAINSLSTDGTNIYGSAYQFTQGGNFEGRFAVAPNTGQLIWMNSCHGDSYDTTVVGTIVYSASHEHDCSDLGSFNQDDPGATTSTHHFVAAETTNATGTLLHPIFTGGAGQPGPRYADFYGQPRSTQLYWYPTLTAGTYTGQSQAAWSVAGNSTYLSVGGEFPTANGTAQQGLVRYAIRASAPNLRGPTGLGTPTGFSQAPGTIRVSWRAASDQDNQDLTYQLYRDGGATPIYATSYHGAFWDRPSLGYVDSGLTAGTSHTYRVRVTDPTGNTVLSSASASITAGSADYPSYPAMVRADGASSLWRFSESSGSTAADSAGPVDLTLRSAVSLGAAGPIPGNGTAATFAGTFTVTSTPAPFPGAPPILTTTSNSVAASTGDVSAMPTYTVEAWVKTTSTSGGVVVSDSMYDPANGRESVTLDRVLYFGNDGKVYYGVFDDGGVKKTLPSPNAYNDGGWHHLAASMGAGGAKLYVDGALVASDSTLSDDGAFWGHWRVGGDSLNRWSPLPTSGYLAADIADVAVYPKALGDDRIQAHFAAAGGVVNPPPTATFSSSCSQLDCSFDASGSSDDGSIASYAWRFAPDNSTATGVTPSHSFPASGSYQVSLTVTDDLGATATTTRTVTVTGPPPANVAPTAAFTATCTQLTCSFDGSGSSDSDGTVASYAWDFGDGTSGTGAGPTHPYGSAGTRTVTLTVTDDDGATGSVSHTVSPSADTVLAADAFGRTTASGLGSADSGGAWTVNSASRFSVGSGVGRATMATAGTGVNAYLGGVSATSTDLTATTTLDKVPTAATYLEFTGRRAGTNQEYNGLLRINSGGAVLVGIRKLNGSSSATDIVAATSTGLTYTAGTQLKVRFQVSGTSPTTLRMKVWRADAAEPANWQATATDSSAGLQAGGSVGFRNYLGSSATNAPIVQTVDDLTVRPVG</sequence>
<feature type="chain" id="PRO_5045195411" description="PKD domain-containing protein" evidence="5">
    <location>
        <begin position="49"/>
        <end position="1211"/>
    </location>
</feature>
<dbReference type="EMBL" id="BAABAB010000014">
    <property type="protein sequence ID" value="GAA3618465.1"/>
    <property type="molecule type" value="Genomic_DNA"/>
</dbReference>
<evidence type="ECO:0000313" key="8">
    <source>
        <dbReference type="EMBL" id="GAA3618465.1"/>
    </source>
</evidence>
<dbReference type="InterPro" id="IPR024982">
    <property type="entry name" value="Rax2-like_C"/>
</dbReference>
<evidence type="ECO:0000256" key="2">
    <source>
        <dbReference type="ARBA" id="ARBA00023157"/>
    </source>
</evidence>
<dbReference type="InterPro" id="IPR013783">
    <property type="entry name" value="Ig-like_fold"/>
</dbReference>
<dbReference type="SUPFAM" id="SSF49265">
    <property type="entry name" value="Fibronectin type III"/>
    <property type="match status" value="1"/>
</dbReference>
<keyword evidence="4" id="KW-0119">Carbohydrate metabolism</keyword>
<feature type="domain" description="PKD" evidence="6">
    <location>
        <begin position="828"/>
        <end position="910"/>
    </location>
</feature>
<keyword evidence="3" id="KW-0378">Hydrolase</keyword>
<dbReference type="InterPro" id="IPR011044">
    <property type="entry name" value="Quino_amine_DH_bsu"/>
</dbReference>
<dbReference type="Pfam" id="PF12768">
    <property type="entry name" value="Rax2"/>
    <property type="match status" value="1"/>
</dbReference>
<dbReference type="Gene3D" id="2.60.120.200">
    <property type="match status" value="1"/>
</dbReference>
<keyword evidence="4" id="KW-0624">Polysaccharide degradation</keyword>
<dbReference type="SMART" id="SM00560">
    <property type="entry name" value="LamGL"/>
    <property type="match status" value="1"/>
</dbReference>
<dbReference type="InterPro" id="IPR035986">
    <property type="entry name" value="PKD_dom_sf"/>
</dbReference>
<feature type="signal peptide" evidence="5">
    <location>
        <begin position="1"/>
        <end position="48"/>
    </location>
</feature>
<accession>A0ABP6ZTM1</accession>
<dbReference type="SUPFAM" id="SSF50969">
    <property type="entry name" value="YVTN repeat-like/Quinoprotein amine dehydrogenase"/>
    <property type="match status" value="1"/>
</dbReference>
<gene>
    <name evidence="8" type="ORF">GCM10022236_20970</name>
</gene>
<dbReference type="Pfam" id="PF18911">
    <property type="entry name" value="PKD_4"/>
    <property type="match status" value="2"/>
</dbReference>
<evidence type="ECO:0000259" key="6">
    <source>
        <dbReference type="PROSITE" id="PS50093"/>
    </source>
</evidence>
<feature type="domain" description="Fibronectin type-III" evidence="7">
    <location>
        <begin position="472"/>
        <end position="574"/>
    </location>
</feature>
<dbReference type="PROSITE" id="PS50093">
    <property type="entry name" value="PKD"/>
    <property type="match status" value="2"/>
</dbReference>
<reference evidence="9" key="1">
    <citation type="journal article" date="2019" name="Int. J. Syst. Evol. Microbiol.">
        <title>The Global Catalogue of Microorganisms (GCM) 10K type strain sequencing project: providing services to taxonomists for standard genome sequencing and annotation.</title>
        <authorList>
            <consortium name="The Broad Institute Genomics Platform"/>
            <consortium name="The Broad Institute Genome Sequencing Center for Infectious Disease"/>
            <person name="Wu L."/>
            <person name="Ma J."/>
        </authorList>
    </citation>
    <scope>NUCLEOTIDE SEQUENCE [LARGE SCALE GENOMIC DNA]</scope>
    <source>
        <strain evidence="9">JCM 16929</strain>
    </source>
</reference>
<evidence type="ECO:0000256" key="1">
    <source>
        <dbReference type="ARBA" id="ARBA00022729"/>
    </source>
</evidence>
<dbReference type="CDD" id="cd00146">
    <property type="entry name" value="PKD"/>
    <property type="match status" value="2"/>
</dbReference>
<evidence type="ECO:0008006" key="10">
    <source>
        <dbReference type="Google" id="ProtNLM"/>
    </source>
</evidence>
<dbReference type="InterPro" id="IPR022409">
    <property type="entry name" value="PKD/Chitinase_dom"/>
</dbReference>
<evidence type="ECO:0000256" key="5">
    <source>
        <dbReference type="SAM" id="SignalP"/>
    </source>
</evidence>
<feature type="domain" description="PKD" evidence="6">
    <location>
        <begin position="915"/>
        <end position="994"/>
    </location>
</feature>
<comment type="caution">
    <text evidence="8">The sequence shown here is derived from an EMBL/GenBank/DDBJ whole genome shotgun (WGS) entry which is preliminary data.</text>
</comment>
<name>A0ABP6ZTM1_9ACTN</name>
<dbReference type="RefSeq" id="WP_344804157.1">
    <property type="nucleotide sequence ID" value="NZ_BAABAB010000014.1"/>
</dbReference>
<evidence type="ECO:0000256" key="3">
    <source>
        <dbReference type="ARBA" id="ARBA00023295"/>
    </source>
</evidence>
<dbReference type="SMART" id="SM00089">
    <property type="entry name" value="PKD"/>
    <property type="match status" value="2"/>
</dbReference>
<keyword evidence="3" id="KW-0326">Glycosidase</keyword>
<evidence type="ECO:0000259" key="7">
    <source>
        <dbReference type="PROSITE" id="PS50853"/>
    </source>
</evidence>
<dbReference type="PROSITE" id="PS50853">
    <property type="entry name" value="FN3"/>
    <property type="match status" value="1"/>
</dbReference>
<dbReference type="SUPFAM" id="SSF49899">
    <property type="entry name" value="Concanavalin A-like lectins/glucanases"/>
    <property type="match status" value="1"/>
</dbReference>
<keyword evidence="2" id="KW-1015">Disulfide bond</keyword>
<dbReference type="InterPro" id="IPR006558">
    <property type="entry name" value="LamG-like"/>
</dbReference>
<dbReference type="Gene3D" id="2.60.40.10">
    <property type="entry name" value="Immunoglobulins"/>
    <property type="match status" value="3"/>
</dbReference>
<dbReference type="InterPro" id="IPR036116">
    <property type="entry name" value="FN3_sf"/>
</dbReference>
<protein>
    <recommendedName>
        <fullName evidence="10">PKD domain-containing protein</fullName>
    </recommendedName>
</protein>
<dbReference type="SUPFAM" id="SSF49299">
    <property type="entry name" value="PKD domain"/>
    <property type="match status" value="2"/>
</dbReference>
<dbReference type="InterPro" id="IPR000601">
    <property type="entry name" value="PKD_dom"/>
</dbReference>
<evidence type="ECO:0000256" key="4">
    <source>
        <dbReference type="ARBA" id="ARBA00023326"/>
    </source>
</evidence>
<keyword evidence="9" id="KW-1185">Reference proteome</keyword>
<dbReference type="Proteomes" id="UP001501490">
    <property type="component" value="Unassembled WGS sequence"/>
</dbReference>
<evidence type="ECO:0000313" key="9">
    <source>
        <dbReference type="Proteomes" id="UP001501490"/>
    </source>
</evidence>
<dbReference type="Pfam" id="PF13385">
    <property type="entry name" value="Laminin_G_3"/>
    <property type="match status" value="1"/>
</dbReference>
<keyword evidence="1 5" id="KW-0732">Signal</keyword>
<dbReference type="InterPro" id="IPR013320">
    <property type="entry name" value="ConA-like_dom_sf"/>
</dbReference>
<dbReference type="InterPro" id="IPR003961">
    <property type="entry name" value="FN3_dom"/>
</dbReference>